<feature type="region of interest" description="Disordered" evidence="5">
    <location>
        <begin position="1"/>
        <end position="137"/>
    </location>
</feature>
<proteinExistence type="predicted"/>
<evidence type="ECO:0008006" key="9">
    <source>
        <dbReference type="Google" id="ProtNLM"/>
    </source>
</evidence>
<evidence type="ECO:0000256" key="5">
    <source>
        <dbReference type="SAM" id="MobiDB-lite"/>
    </source>
</evidence>
<keyword evidence="4 6" id="KW-0472">Membrane</keyword>
<dbReference type="GO" id="GO:0015031">
    <property type="term" value="P:protein transport"/>
    <property type="evidence" value="ECO:0007669"/>
    <property type="project" value="InterPro"/>
</dbReference>
<feature type="transmembrane region" description="Helical" evidence="6">
    <location>
        <begin position="244"/>
        <end position="270"/>
    </location>
</feature>
<dbReference type="InterPro" id="IPR007273">
    <property type="entry name" value="SCAMP"/>
</dbReference>
<evidence type="ECO:0000256" key="3">
    <source>
        <dbReference type="ARBA" id="ARBA00022989"/>
    </source>
</evidence>
<organism evidence="7 8">
    <name type="scientific">Geranomyces variabilis</name>
    <dbReference type="NCBI Taxonomy" id="109894"/>
    <lineage>
        <taxon>Eukaryota</taxon>
        <taxon>Fungi</taxon>
        <taxon>Fungi incertae sedis</taxon>
        <taxon>Chytridiomycota</taxon>
        <taxon>Chytridiomycota incertae sedis</taxon>
        <taxon>Chytridiomycetes</taxon>
        <taxon>Spizellomycetales</taxon>
        <taxon>Powellomycetaceae</taxon>
        <taxon>Geranomyces</taxon>
    </lineage>
</organism>
<sequence length="350" mass="37034">MAMNPFVVDDGDQSNPFASTDETRINPWGGGGGGGGGNNSGSTPQLAGGGSRYGPSAGKTATPPPATPSPAAARQSTATNNAASSSSSSRYKTATTTTAPSGPESNSGGAPLSREMELQRREADVAQREARLKDRERAVGTHDVPNWPKFKPMIYHDIEKEIPLRGRWLVKRVYMAWILAVIVYLVNCIAAFSLLVTNASSGGVTFGISLLILLVGTPVSFVFWYRPLYNGVKGDSSSSFFFFWFNYGAHLGVAALLAVGIPGGVILTLAQFKNNLPSAIICMISSALLIFEVFYGSWQIKSASVYFRSRGMSAEQAKTEAVTGFASSKAGRDIAGAAVKSAVANEVRRT</sequence>
<dbReference type="Proteomes" id="UP001212152">
    <property type="component" value="Unassembled WGS sequence"/>
</dbReference>
<keyword evidence="3 6" id="KW-1133">Transmembrane helix</keyword>
<evidence type="ECO:0000313" key="7">
    <source>
        <dbReference type="EMBL" id="KAJ3176842.1"/>
    </source>
</evidence>
<feature type="transmembrane region" description="Helical" evidence="6">
    <location>
        <begin position="202"/>
        <end position="224"/>
    </location>
</feature>
<dbReference type="EMBL" id="JADGJQ010000037">
    <property type="protein sequence ID" value="KAJ3176842.1"/>
    <property type="molecule type" value="Genomic_DNA"/>
</dbReference>
<dbReference type="GO" id="GO:0055038">
    <property type="term" value="C:recycling endosome membrane"/>
    <property type="evidence" value="ECO:0007669"/>
    <property type="project" value="TreeGrafter"/>
</dbReference>
<feature type="compositionally biased region" description="Basic and acidic residues" evidence="5">
    <location>
        <begin position="114"/>
        <end position="137"/>
    </location>
</feature>
<keyword evidence="8" id="KW-1185">Reference proteome</keyword>
<dbReference type="AlphaFoldDB" id="A0AAD5TIA1"/>
<keyword evidence="2 6" id="KW-0812">Transmembrane</keyword>
<dbReference type="Pfam" id="PF04144">
    <property type="entry name" value="SCAMP"/>
    <property type="match status" value="1"/>
</dbReference>
<feature type="transmembrane region" description="Helical" evidence="6">
    <location>
        <begin position="276"/>
        <end position="298"/>
    </location>
</feature>
<evidence type="ECO:0000313" key="8">
    <source>
        <dbReference type="Proteomes" id="UP001212152"/>
    </source>
</evidence>
<gene>
    <name evidence="7" type="ORF">HDU87_004773</name>
</gene>
<comment type="caution">
    <text evidence="7">The sequence shown here is derived from an EMBL/GenBank/DDBJ whole genome shotgun (WGS) entry which is preliminary data.</text>
</comment>
<feature type="transmembrane region" description="Helical" evidence="6">
    <location>
        <begin position="174"/>
        <end position="196"/>
    </location>
</feature>
<evidence type="ECO:0000256" key="2">
    <source>
        <dbReference type="ARBA" id="ARBA00022692"/>
    </source>
</evidence>
<feature type="compositionally biased region" description="Gly residues" evidence="5">
    <location>
        <begin position="28"/>
        <end position="39"/>
    </location>
</feature>
<dbReference type="PANTHER" id="PTHR10687:SF2">
    <property type="entry name" value="SECRETORY CARRIER-ASSOCIATED MEMBRANE PROTEIN"/>
    <property type="match status" value="1"/>
</dbReference>
<accession>A0AAD5TIA1</accession>
<evidence type="ECO:0000256" key="4">
    <source>
        <dbReference type="ARBA" id="ARBA00023136"/>
    </source>
</evidence>
<reference evidence="7" key="1">
    <citation type="submission" date="2020-05" db="EMBL/GenBank/DDBJ databases">
        <title>Phylogenomic resolution of chytrid fungi.</title>
        <authorList>
            <person name="Stajich J.E."/>
            <person name="Amses K."/>
            <person name="Simmons R."/>
            <person name="Seto K."/>
            <person name="Myers J."/>
            <person name="Bonds A."/>
            <person name="Quandt C.A."/>
            <person name="Barry K."/>
            <person name="Liu P."/>
            <person name="Grigoriev I."/>
            <person name="Longcore J.E."/>
            <person name="James T.Y."/>
        </authorList>
    </citation>
    <scope>NUCLEOTIDE SEQUENCE</scope>
    <source>
        <strain evidence="7">JEL0379</strain>
    </source>
</reference>
<name>A0AAD5TIA1_9FUNG</name>
<dbReference type="PANTHER" id="PTHR10687">
    <property type="entry name" value="SECRETORY CARRIER-ASSOCIATED MEMBRANE PROTEIN SCAMP"/>
    <property type="match status" value="1"/>
</dbReference>
<evidence type="ECO:0000256" key="6">
    <source>
        <dbReference type="SAM" id="Phobius"/>
    </source>
</evidence>
<dbReference type="GO" id="GO:0032588">
    <property type="term" value="C:trans-Golgi network membrane"/>
    <property type="evidence" value="ECO:0007669"/>
    <property type="project" value="TreeGrafter"/>
</dbReference>
<protein>
    <recommendedName>
        <fullName evidence="9">Secretory carrier membrane protein</fullName>
    </recommendedName>
</protein>
<comment type="subcellular location">
    <subcellularLocation>
        <location evidence="1">Membrane</location>
        <topology evidence="1">Multi-pass membrane protein</topology>
    </subcellularLocation>
</comment>
<evidence type="ECO:0000256" key="1">
    <source>
        <dbReference type="ARBA" id="ARBA00004141"/>
    </source>
</evidence>
<feature type="compositionally biased region" description="Low complexity" evidence="5">
    <location>
        <begin position="69"/>
        <end position="101"/>
    </location>
</feature>